<keyword evidence="2" id="KW-1185">Reference proteome</keyword>
<name>A0ABP0UQH3_9BRYO</name>
<gene>
    <name evidence="1" type="ORF">CSSPTR1EN2_LOCUS18634</name>
</gene>
<accession>A0ABP0UQH3</accession>
<reference evidence="1" key="1">
    <citation type="submission" date="2024-02" db="EMBL/GenBank/DDBJ databases">
        <authorList>
            <consortium name="ELIXIR-Norway"/>
            <consortium name="Elixir Norway"/>
        </authorList>
    </citation>
    <scope>NUCLEOTIDE SEQUENCE</scope>
</reference>
<proteinExistence type="predicted"/>
<protein>
    <submittedName>
        <fullName evidence="1">Uncharacterized protein</fullName>
    </submittedName>
</protein>
<organism evidence="1 2">
    <name type="scientific">Sphagnum troendelagicum</name>
    <dbReference type="NCBI Taxonomy" id="128251"/>
    <lineage>
        <taxon>Eukaryota</taxon>
        <taxon>Viridiplantae</taxon>
        <taxon>Streptophyta</taxon>
        <taxon>Embryophyta</taxon>
        <taxon>Bryophyta</taxon>
        <taxon>Sphagnophytina</taxon>
        <taxon>Sphagnopsida</taxon>
        <taxon>Sphagnales</taxon>
        <taxon>Sphagnaceae</taxon>
        <taxon>Sphagnum</taxon>
    </lineage>
</organism>
<evidence type="ECO:0000313" key="1">
    <source>
        <dbReference type="EMBL" id="CAK9227228.1"/>
    </source>
</evidence>
<dbReference type="EMBL" id="OZ019897">
    <property type="protein sequence ID" value="CAK9227228.1"/>
    <property type="molecule type" value="Genomic_DNA"/>
</dbReference>
<dbReference type="Proteomes" id="UP001497512">
    <property type="component" value="Chromosome 5"/>
</dbReference>
<sequence>MQDLTAATNPVRSQSCNKAVCGGSAIRIPITKRDLGSPMRVPLYSSGEQVCHTPASKRATPKSRHCLFSATSPQHSNCNAIPETNHQPATLEVQSAMKIGALKGSAVRIPVCGQEQNMVRHVWNVSVTSNAQKTLKTPKFLQFGPECTPKQSIVPVTEQETITPRALFSAPASHPTLCESSSVHVVCNDAQQPAVDVVHQHCQAEFPSERHCNSLLKSPAIRVRITRPQEMVKHMTHSHPSQHMVHNNGSQLRRQDNPVVSAEMAEADKLALFLRSPAIRVRKQDPKQQVEKTPVHSSKSLRVRCKVAPVNLVEQAGKIQK</sequence>
<evidence type="ECO:0000313" key="2">
    <source>
        <dbReference type="Proteomes" id="UP001497512"/>
    </source>
</evidence>